<reference evidence="2" key="1">
    <citation type="submission" date="2020-05" db="EMBL/GenBank/DDBJ databases">
        <authorList>
            <person name="Chiriac C."/>
            <person name="Salcher M."/>
            <person name="Ghai R."/>
            <person name="Kavagutti S V."/>
        </authorList>
    </citation>
    <scope>NUCLEOTIDE SEQUENCE</scope>
</reference>
<organism evidence="2">
    <name type="scientific">freshwater metagenome</name>
    <dbReference type="NCBI Taxonomy" id="449393"/>
    <lineage>
        <taxon>unclassified sequences</taxon>
        <taxon>metagenomes</taxon>
        <taxon>ecological metagenomes</taxon>
    </lineage>
</organism>
<accession>A0A6J6H5X5</accession>
<proteinExistence type="predicted"/>
<dbReference type="InterPro" id="IPR033470">
    <property type="entry name" value="FakA-like_C"/>
</dbReference>
<sequence>MTIIEGIDAPPTTTLALRAWIEAEYPDLQIECHRGGQPLYPYLFGVE</sequence>
<protein>
    <submittedName>
        <fullName evidence="2">Unannotated protein</fullName>
    </submittedName>
</protein>
<evidence type="ECO:0000259" key="1">
    <source>
        <dbReference type="Pfam" id="PF13684"/>
    </source>
</evidence>
<dbReference type="Pfam" id="PF13684">
    <property type="entry name" value="FakA-like_C"/>
    <property type="match status" value="1"/>
</dbReference>
<dbReference type="AlphaFoldDB" id="A0A6J6H5X5"/>
<gene>
    <name evidence="2" type="ORF">UFOPK1820_01232</name>
</gene>
<feature type="domain" description="Fatty acid kinase subunit A-like C-terminal" evidence="1">
    <location>
        <begin position="2"/>
        <end position="47"/>
    </location>
</feature>
<dbReference type="EMBL" id="CAEZUK010000235">
    <property type="protein sequence ID" value="CAB4609057.1"/>
    <property type="molecule type" value="Genomic_DNA"/>
</dbReference>
<name>A0A6J6H5X5_9ZZZZ</name>
<evidence type="ECO:0000313" key="2">
    <source>
        <dbReference type="EMBL" id="CAB4609057.1"/>
    </source>
</evidence>